<gene>
    <name evidence="7" type="ORF">SAMN05421504_107438</name>
</gene>
<evidence type="ECO:0000256" key="5">
    <source>
        <dbReference type="ARBA" id="ARBA00023002"/>
    </source>
</evidence>
<dbReference type="AlphaFoldDB" id="A0A1H3NS17"/>
<dbReference type="SUPFAM" id="SSF53474">
    <property type="entry name" value="alpha/beta-Hydrolases"/>
    <property type="match status" value="1"/>
</dbReference>
<comment type="similarity">
    <text evidence="2">Belongs to the GMC oxidoreductase family.</text>
</comment>
<feature type="domain" description="AB hydrolase-1" evidence="6">
    <location>
        <begin position="28"/>
        <end position="119"/>
    </location>
</feature>
<dbReference type="PANTHER" id="PTHR47470:SF1">
    <property type="entry name" value="FAD-DEPENDENT OXIDOREDUCTASE 2 FAD BINDING DOMAIN-CONTAINING PROTEIN"/>
    <property type="match status" value="1"/>
</dbReference>
<evidence type="ECO:0000313" key="8">
    <source>
        <dbReference type="Proteomes" id="UP000199515"/>
    </source>
</evidence>
<accession>A0A1H3NS17</accession>
<protein>
    <submittedName>
        <fullName evidence="7">Lysophospholipase, alpha-beta hydrolase superfamily</fullName>
    </submittedName>
</protein>
<dbReference type="InterPro" id="IPR052542">
    <property type="entry name" value="Cholesterol_Oxidase"/>
</dbReference>
<dbReference type="InterPro" id="IPR000073">
    <property type="entry name" value="AB_hydrolase_1"/>
</dbReference>
<comment type="cofactor">
    <cofactor evidence="1">
        <name>FAD</name>
        <dbReference type="ChEBI" id="CHEBI:57692"/>
    </cofactor>
</comment>
<dbReference type="GO" id="GO:0016787">
    <property type="term" value="F:hydrolase activity"/>
    <property type="evidence" value="ECO:0007669"/>
    <property type="project" value="UniProtKB-KW"/>
</dbReference>
<evidence type="ECO:0000313" key="7">
    <source>
        <dbReference type="EMBL" id="SDY91721.1"/>
    </source>
</evidence>
<dbReference type="Gene3D" id="3.40.50.1820">
    <property type="entry name" value="alpha/beta hydrolase"/>
    <property type="match status" value="1"/>
</dbReference>
<evidence type="ECO:0000256" key="4">
    <source>
        <dbReference type="ARBA" id="ARBA00022827"/>
    </source>
</evidence>
<reference evidence="7 8" key="1">
    <citation type="submission" date="2016-10" db="EMBL/GenBank/DDBJ databases">
        <authorList>
            <person name="de Groot N.N."/>
        </authorList>
    </citation>
    <scope>NUCLEOTIDE SEQUENCE [LARGE SCALE GENOMIC DNA]</scope>
    <source>
        <strain evidence="7 8">CPCC 202699</strain>
    </source>
</reference>
<keyword evidence="7" id="KW-0378">Hydrolase</keyword>
<keyword evidence="4" id="KW-0274">FAD</keyword>
<evidence type="ECO:0000256" key="1">
    <source>
        <dbReference type="ARBA" id="ARBA00001974"/>
    </source>
</evidence>
<evidence type="ECO:0000259" key="6">
    <source>
        <dbReference type="Pfam" id="PF00561"/>
    </source>
</evidence>
<sequence>MTVPLIAGDGLPLKLTRVMAEKPPPRGPVLLVHGAGNRGATFRPPHRTTLVDALLAEGWDVWLFDWRASKEVGLVGWTLDQAAEFDHPAAVAKVLELTGADDVKIIAHCVGSASVALSAASGRLPGVSTIIGNAFTLHPVVPPVSTAKLRGLVPIVSTLTRDVSPAWGDEPDGLLAQLIRLVVRATHRECHNDVCRMASFIFGGGRSSLWNHENLDEATHDWLRAEFGPVPLTFFRQMAKAAARGHFGSVYTGPPDARFVLLTGEHNRCFLPESQHRTFAHLERRQPGRHELHVFPGYGHLDVFIGKNAHTDTFPTILAELEK</sequence>
<dbReference type="Proteomes" id="UP000199515">
    <property type="component" value="Unassembled WGS sequence"/>
</dbReference>
<keyword evidence="3" id="KW-0285">Flavoprotein</keyword>
<organism evidence="7 8">
    <name type="scientific">Amycolatopsis xylanica</name>
    <dbReference type="NCBI Taxonomy" id="589385"/>
    <lineage>
        <taxon>Bacteria</taxon>
        <taxon>Bacillati</taxon>
        <taxon>Actinomycetota</taxon>
        <taxon>Actinomycetes</taxon>
        <taxon>Pseudonocardiales</taxon>
        <taxon>Pseudonocardiaceae</taxon>
        <taxon>Amycolatopsis</taxon>
    </lineage>
</organism>
<dbReference type="STRING" id="589385.SAMN05421504_107438"/>
<proteinExistence type="inferred from homology"/>
<dbReference type="PANTHER" id="PTHR47470">
    <property type="entry name" value="CHOLESTEROL OXIDASE"/>
    <property type="match status" value="1"/>
</dbReference>
<keyword evidence="5" id="KW-0560">Oxidoreductase</keyword>
<dbReference type="Pfam" id="PF00561">
    <property type="entry name" value="Abhydrolase_1"/>
    <property type="match status" value="1"/>
</dbReference>
<keyword evidence="8" id="KW-1185">Reference proteome</keyword>
<evidence type="ECO:0000256" key="2">
    <source>
        <dbReference type="ARBA" id="ARBA00010790"/>
    </source>
</evidence>
<dbReference type="EMBL" id="FNON01000007">
    <property type="protein sequence ID" value="SDY91721.1"/>
    <property type="molecule type" value="Genomic_DNA"/>
</dbReference>
<dbReference type="GO" id="GO:0016491">
    <property type="term" value="F:oxidoreductase activity"/>
    <property type="evidence" value="ECO:0007669"/>
    <property type="project" value="UniProtKB-KW"/>
</dbReference>
<dbReference type="InterPro" id="IPR029058">
    <property type="entry name" value="AB_hydrolase_fold"/>
</dbReference>
<dbReference type="RefSeq" id="WP_218134909.1">
    <property type="nucleotide sequence ID" value="NZ_FNON01000007.1"/>
</dbReference>
<name>A0A1H3NS17_9PSEU</name>
<evidence type="ECO:0000256" key="3">
    <source>
        <dbReference type="ARBA" id="ARBA00022630"/>
    </source>
</evidence>